<evidence type="ECO:0000313" key="3">
    <source>
        <dbReference type="EMBL" id="ORX45964.1"/>
    </source>
</evidence>
<comment type="caution">
    <text evidence="3">The sequence shown here is derived from an EMBL/GenBank/DDBJ whole genome shotgun (WGS) entry which is preliminary data.</text>
</comment>
<organism evidence="3 4">
    <name type="scientific">Piromyces finnis</name>
    <dbReference type="NCBI Taxonomy" id="1754191"/>
    <lineage>
        <taxon>Eukaryota</taxon>
        <taxon>Fungi</taxon>
        <taxon>Fungi incertae sedis</taxon>
        <taxon>Chytridiomycota</taxon>
        <taxon>Chytridiomycota incertae sedis</taxon>
        <taxon>Neocallimastigomycetes</taxon>
        <taxon>Neocallimastigales</taxon>
        <taxon>Neocallimastigaceae</taxon>
        <taxon>Piromyces</taxon>
    </lineage>
</organism>
<feature type="coiled-coil region" evidence="1">
    <location>
        <begin position="748"/>
        <end position="775"/>
    </location>
</feature>
<evidence type="ECO:0000313" key="4">
    <source>
        <dbReference type="Proteomes" id="UP000193719"/>
    </source>
</evidence>
<dbReference type="STRING" id="1754191.A0A1Y1V2P9"/>
<gene>
    <name evidence="3" type="ORF">BCR36DRAFT_414276</name>
</gene>
<dbReference type="InterPro" id="IPR001936">
    <property type="entry name" value="RasGAP_dom"/>
</dbReference>
<reference evidence="3 4" key="2">
    <citation type="submission" date="2016-08" db="EMBL/GenBank/DDBJ databases">
        <title>Pervasive Adenine N6-methylation of Active Genes in Fungi.</title>
        <authorList>
            <consortium name="DOE Joint Genome Institute"/>
            <person name="Mondo S.J."/>
            <person name="Dannebaum R.O."/>
            <person name="Kuo R.C."/>
            <person name="Labutti K."/>
            <person name="Haridas S."/>
            <person name="Kuo A."/>
            <person name="Salamov A."/>
            <person name="Ahrendt S.R."/>
            <person name="Lipzen A."/>
            <person name="Sullivan W."/>
            <person name="Andreopoulos W.B."/>
            <person name="Clum A."/>
            <person name="Lindquist E."/>
            <person name="Daum C."/>
            <person name="Ramamoorthy G.K."/>
            <person name="Gryganskyi A."/>
            <person name="Culley D."/>
            <person name="Magnuson J.K."/>
            <person name="James T.Y."/>
            <person name="O'Malley M.A."/>
            <person name="Stajich J.E."/>
            <person name="Spatafora J.W."/>
            <person name="Visel A."/>
            <person name="Grigoriev I.V."/>
        </authorList>
    </citation>
    <scope>NUCLEOTIDE SEQUENCE [LARGE SCALE GENOMIC DNA]</scope>
    <source>
        <strain evidence="4">finn</strain>
    </source>
</reference>
<proteinExistence type="predicted"/>
<dbReference type="InterPro" id="IPR008936">
    <property type="entry name" value="Rho_GTPase_activation_prot"/>
</dbReference>
<dbReference type="PROSITE" id="PS50018">
    <property type="entry name" value="RAS_GTPASE_ACTIV_2"/>
    <property type="match status" value="1"/>
</dbReference>
<keyword evidence="1" id="KW-0175">Coiled coil</keyword>
<reference evidence="3 4" key="1">
    <citation type="submission" date="2016-08" db="EMBL/GenBank/DDBJ databases">
        <title>Genomes of anaerobic fungi encode conserved fungal cellulosomes for biomass hydrolysis.</title>
        <authorList>
            <consortium name="DOE Joint Genome Institute"/>
            <person name="Haitjema C.H."/>
            <person name="Gilmore S.P."/>
            <person name="Henske J.K."/>
            <person name="Solomon K.V."/>
            <person name="De Groot R."/>
            <person name="Kuo A."/>
            <person name="Mondo S.J."/>
            <person name="Salamov A.A."/>
            <person name="Labutti K."/>
            <person name="Zhao Z."/>
            <person name="Chiniquy J."/>
            <person name="Barry K."/>
            <person name="Brewer H.M."/>
            <person name="Purvine S.O."/>
            <person name="Wright A.T."/>
            <person name="Boxma B."/>
            <person name="Van Alen T."/>
            <person name="Hackstein J.H."/>
            <person name="Baker S.E."/>
            <person name="Grigoriev I.V."/>
            <person name="O'Malley M.A."/>
        </authorList>
    </citation>
    <scope>NUCLEOTIDE SEQUENCE [LARGE SCALE GENOMIC DNA]</scope>
    <source>
        <strain evidence="4">finn</strain>
    </source>
</reference>
<dbReference type="SUPFAM" id="SSF48350">
    <property type="entry name" value="GTPase activation domain, GAP"/>
    <property type="match status" value="1"/>
</dbReference>
<evidence type="ECO:0000259" key="2">
    <source>
        <dbReference type="PROSITE" id="PS50018"/>
    </source>
</evidence>
<protein>
    <recommendedName>
        <fullName evidence="2">Ras-GAP domain-containing protein</fullName>
    </recommendedName>
</protein>
<dbReference type="EMBL" id="MCFH01000037">
    <property type="protein sequence ID" value="ORX45964.1"/>
    <property type="molecule type" value="Genomic_DNA"/>
</dbReference>
<keyword evidence="4" id="KW-1185">Reference proteome</keyword>
<dbReference type="CDD" id="cd04519">
    <property type="entry name" value="RasGAP"/>
    <property type="match status" value="1"/>
</dbReference>
<dbReference type="Proteomes" id="UP000193719">
    <property type="component" value="Unassembled WGS sequence"/>
</dbReference>
<name>A0A1Y1V2P9_9FUNG</name>
<accession>A0A1Y1V2P9</accession>
<feature type="domain" description="Ras-GAP" evidence="2">
    <location>
        <begin position="1428"/>
        <end position="1619"/>
    </location>
</feature>
<sequence>MNMHNIENFDYSNTYSKNSSFIKDIDDMIDKLNERRRKSTRIRNSREYTNSSMFLNKDYNNHSPKIYNSYKFENRNDYNSYRQKFHEYALKNKEQQRDTKNCRNHRIIKSNLSNNRNETNRKFSYDSKRNNSYYIDYDSTNFDYDNRYQCSPNYNISYSPLYNLKNINTEYDQDLYPIHLSEPNTISSDIYNNYNTNSNRDFNQNVNYTQRNAQNYEDYYTKSNSEDYRNIERNSAEMNNYPNNYNGSINMYINPYQYYHHRHEPYYTCNNNNPIPSYNYQNNNKYIPEKKYNQYNSSNTNDIRIDITAGDFNNYDPINNVIENKDIYNNIENGKRNINTMKDNIYNKINIENNYIRNNNSNFKTNSYNNKSNEKVFVSSEEFNTNELKKSMKKDYSSKIDNIIINDEIYKSKNFHENGNDNKTNSLETRDKHINSNNNEIISENNLYDINNKHDINKCDEIKQLNENINNMNNTNMHNDVYNNFTNNNLFGNKTNINFTNEKNSMILKNEYQVESKQNSFTLNEMNKFRNNEFKSTPTNKTSTECTNEINKNNINNKQEYDNEENTYKIHERVISELISDESSYIQKQKKDSSINISINKSENISSYEKNKSVKSNDDDNINYDCSVSPQYKYLNNFPDNNELYHTPKLNSSINISSKYSYNTPTNKNLSKNKNTSYKGLSYTIDNNTISCNDTPDINISNGINNTDISASIFNTPNVNTEKLPLYNNSNNNNNDNIFSISIKTNVKTEKENNNENEKSNNDNLKNDLMIKRSNELLSLNEDCDDIMIELKIPEDKNIDNHKIRSEENENKISINDDSINNQDLNKNISLDQFENKLQNDNKISYENLDEDFLFNEKNENNQNIEFHRINEIIDNKNDIEDNNPKYTINDDLYEKEQSNKLSKSEIMQDSYNTHNGEETSLLLDNSNYELETEKIDKENQPDTNFVPQTFKPKIIKDLTISEITTTEPLRLHDNHNKHHLHNTNINSKPNINNSLLYKLDNKKNSKGFSTSIKNKDNINSNLNILKNLFSSNLLINNTLNLKKENDPIDLNNNENEINSNISNKDSSDLLQEKRQEKLLNVDNQQNILNAFTKVNEFKNKIIAKKLILNVEEENMIKPLNTKEKPLTSTDILINKEQSKIIESPIRFEVKHQQRYKENINSNEINIKNDIPLKINTLNLNKFELLPEEKEKEELFLDSLEIITDILRSSLHNAQNEDWRIFEHKEFTIDHRLIVIKKLIILREKRINEIRSIKSCFDIDCNLNRCREIVKRILKNKKMEKYSVGEFGMTLLNLIRFYPQNFIPVILFKTYFTHTYGNYDNVSIFNNFSDKEKEIWDKLMSHFSKILKQDFAKSWSFDLSNILGWILTPRSFISPRDPISRNQISKDLDKINKTKYTEDITLELKELIFCRNIEMVFNLFNLCKNSEEIKINSKALLYAFVAESDPIYLMEEAIKFEIKNCDNINNVFMNETVASNLLNEFLRLEGKCYLESFVSIITKCLTKKNSLFEIDMYKEISKVKIKKGYKNFTILINELFERFKLIFKSIPLRINYLLQKIYKEINYKFQKGGDKIISKIIIKYFIGQALKNPKDYIKTYEVNIINNKEKILQSFKYLCHIFNCLTLNIPMEGKYKYFNKLSENYNLFTDNIQKELESIKSITFEEALLKNYTEYVINKITLDIIKKQLPESLQILHKYINHYYNEIQDYLINIPIDNIQIWIKIPNVRFTPIIR</sequence>
<dbReference type="OrthoDB" id="10582210at2759"/>
<evidence type="ECO:0000256" key="1">
    <source>
        <dbReference type="SAM" id="Coils"/>
    </source>
</evidence>